<dbReference type="PROSITE" id="PS50104">
    <property type="entry name" value="TIR"/>
    <property type="match status" value="1"/>
</dbReference>
<evidence type="ECO:0000313" key="5">
    <source>
        <dbReference type="Proteomes" id="UP001501323"/>
    </source>
</evidence>
<dbReference type="Gene3D" id="1.25.40.10">
    <property type="entry name" value="Tetratricopeptide repeat domain"/>
    <property type="match status" value="2"/>
</dbReference>
<dbReference type="PANTHER" id="PTHR44858">
    <property type="entry name" value="TETRATRICOPEPTIDE REPEAT PROTEIN 6"/>
    <property type="match status" value="1"/>
</dbReference>
<dbReference type="SUPFAM" id="SSF48452">
    <property type="entry name" value="TPR-like"/>
    <property type="match status" value="1"/>
</dbReference>
<feature type="domain" description="TIR" evidence="3">
    <location>
        <begin position="1"/>
        <end position="128"/>
    </location>
</feature>
<dbReference type="RefSeq" id="WP_345295484.1">
    <property type="nucleotide sequence ID" value="NZ_BAABJY010000002.1"/>
</dbReference>
<dbReference type="Proteomes" id="UP001501323">
    <property type="component" value="Unassembled WGS sequence"/>
</dbReference>
<evidence type="ECO:0000259" key="3">
    <source>
        <dbReference type="PROSITE" id="PS50104"/>
    </source>
</evidence>
<dbReference type="SMART" id="SM00028">
    <property type="entry name" value="TPR"/>
    <property type="match status" value="3"/>
</dbReference>
<gene>
    <name evidence="4" type="ORF">GCM10023332_21510</name>
</gene>
<organism evidence="4 5">
    <name type="scientific">Luteimonas vadosa</name>
    <dbReference type="NCBI Taxonomy" id="1165507"/>
    <lineage>
        <taxon>Bacteria</taxon>
        <taxon>Pseudomonadati</taxon>
        <taxon>Pseudomonadota</taxon>
        <taxon>Gammaproteobacteria</taxon>
        <taxon>Lysobacterales</taxon>
        <taxon>Lysobacteraceae</taxon>
        <taxon>Luteimonas</taxon>
    </lineage>
</organism>
<accession>A0ABP9EC88</accession>
<name>A0ABP9EC88_9GAMM</name>
<dbReference type="InterPro" id="IPR035897">
    <property type="entry name" value="Toll_tir_struct_dom_sf"/>
</dbReference>
<dbReference type="PANTHER" id="PTHR44858:SF1">
    <property type="entry name" value="UDP-N-ACETYLGLUCOSAMINE--PEPTIDE N-ACETYLGLUCOSAMINYLTRANSFERASE SPINDLY-RELATED"/>
    <property type="match status" value="1"/>
</dbReference>
<dbReference type="SUPFAM" id="SSF52200">
    <property type="entry name" value="Toll/Interleukin receptor TIR domain"/>
    <property type="match status" value="1"/>
</dbReference>
<dbReference type="EMBL" id="BAABJY010000002">
    <property type="protein sequence ID" value="GAA4868666.1"/>
    <property type="molecule type" value="Genomic_DNA"/>
</dbReference>
<dbReference type="InterPro" id="IPR019734">
    <property type="entry name" value="TPR_rpt"/>
</dbReference>
<dbReference type="Gene3D" id="3.40.50.10140">
    <property type="entry name" value="Toll/interleukin-1 receptor homology (TIR) domain"/>
    <property type="match status" value="1"/>
</dbReference>
<dbReference type="Pfam" id="PF13676">
    <property type="entry name" value="TIR_2"/>
    <property type="match status" value="1"/>
</dbReference>
<dbReference type="InterPro" id="IPR011990">
    <property type="entry name" value="TPR-like_helical_dom_sf"/>
</dbReference>
<keyword evidence="5" id="KW-1185">Reference proteome</keyword>
<reference evidence="5" key="1">
    <citation type="journal article" date="2019" name="Int. J. Syst. Evol. Microbiol.">
        <title>The Global Catalogue of Microorganisms (GCM) 10K type strain sequencing project: providing services to taxonomists for standard genome sequencing and annotation.</title>
        <authorList>
            <consortium name="The Broad Institute Genomics Platform"/>
            <consortium name="The Broad Institute Genome Sequencing Center for Infectious Disease"/>
            <person name="Wu L."/>
            <person name="Ma J."/>
        </authorList>
    </citation>
    <scope>NUCLEOTIDE SEQUENCE [LARGE SCALE GENOMIC DNA]</scope>
    <source>
        <strain evidence="5">JCM 18392</strain>
    </source>
</reference>
<keyword evidence="1" id="KW-0677">Repeat</keyword>
<evidence type="ECO:0000256" key="2">
    <source>
        <dbReference type="ARBA" id="ARBA00022803"/>
    </source>
</evidence>
<comment type="caution">
    <text evidence="4">The sequence shown here is derived from an EMBL/GenBank/DDBJ whole genome shotgun (WGS) entry which is preliminary data.</text>
</comment>
<dbReference type="InterPro" id="IPR050498">
    <property type="entry name" value="Ycf3"/>
</dbReference>
<evidence type="ECO:0000256" key="1">
    <source>
        <dbReference type="ARBA" id="ARBA00022737"/>
    </source>
</evidence>
<dbReference type="Gene3D" id="3.40.50.10070">
    <property type="entry name" value="TolB, N-terminal domain"/>
    <property type="match status" value="1"/>
</dbReference>
<sequence>MADVFVSYARADKARVAPLVAAIEARGWSVWWDPEISPGQEFDDQIDAAIDAAKALMVVWTPTSVVSRWVRGEAREAADRNILVPVRFDNARLPMDVRAIHTTDLDGWNEDPESPQAQEFLQALAAMIARAPSHAGGGAPDADAGGGKASPLFTICVLPFANMSGDPEQEYFSDGITEDIITDLSKVSALGIVSRNSAFMYKGKHVDVPKVARDLKVSHVLEGSVRKAGGRVRISAQLVDCETNNHVWAERYDRDSSDIFALQDEISEAIVKALRLRLLPEEKKAIERRGTDNAEAHNLYLMARQTLVTGQEYDARAAEAIIRICAHATEIDPGYAQAWALMAIGYKNLRDAQGGRSNDGMKAVERALELDPDLAEAHAVKAQILLLDGDPKAAAAEVASALRLNPESYEVNRSAGRLSYQMHQHEDAIRYYEKAAGLMEADINSASMLTSCYTALGDMAGARRAAAQALKRAEVILTHDPNNSLVTGYSAYALAALGEGERAKSRMTRALLIDPGNFNMRYNFGCALCVFLKDKEAALDMLGPVFETITDTFLPYAKADPDIEILRAEPRYQAMVAEAEERLKQESGAVLATAR</sequence>
<evidence type="ECO:0000313" key="4">
    <source>
        <dbReference type="EMBL" id="GAA4868666.1"/>
    </source>
</evidence>
<dbReference type="InterPro" id="IPR000157">
    <property type="entry name" value="TIR_dom"/>
</dbReference>
<proteinExistence type="predicted"/>
<keyword evidence="2" id="KW-0802">TPR repeat</keyword>
<protein>
    <recommendedName>
        <fullName evidence="3">TIR domain-containing protein</fullName>
    </recommendedName>
</protein>